<sequence>MARKGNQPRNGFDRKTDKLQNVIPRSLDPSFVESKEKKGKSDQNFTSCDQSNGDFPFRSSNPFPEQAINTESTGTVRSCKQRISDVHLREKSGNRTQSSAQAGMSIKVVDIAEHDLLSDASELTESNGLMLDYNSNLSKNLFGSFSVRSALDFVGSLDAISGWSFRSASYALKLASGWIEHQKPRFSPFISYMHSIYDYGIARIKFVYPVICTWILHLGKLVLFLSAIWLDYSIRGLTSLLHLGTASLFTVLWCSLLSIIGMVGFIKLLIMVCGVMYQTLITNPYLSFVQMERHNTPMTVQLGQGARIQLANAIIETGNVGATIQFGSLDFPAVVARTAVAPVSDMDTGKPARRLHPSGAPTRRTHLPAQRPIVEEPSRRTSVFERLSQSEVPTIKRTLNGGRISVVTANTTSRTTGLSAPREYDPETSSSRGRLTRRQRRKRNAELRAQQQFLTHPSNVPAQELEATIPTRNGFSNLKWVKRNSSSGELKKSFWEQRREVPTPPKKRT</sequence>
<evidence type="ECO:0000256" key="2">
    <source>
        <dbReference type="SAM" id="Phobius"/>
    </source>
</evidence>
<name>A0ABD0TXN5_DENTH</name>
<evidence type="ECO:0000313" key="3">
    <source>
        <dbReference type="EMBL" id="KAL0904462.1"/>
    </source>
</evidence>
<dbReference type="PANTHER" id="PTHR45270:SF4">
    <property type="entry name" value="CHAPERONE DNAJ-DOMAIN SUPERFAMILY PROTEIN"/>
    <property type="match status" value="1"/>
</dbReference>
<evidence type="ECO:0000313" key="4">
    <source>
        <dbReference type="Proteomes" id="UP001552299"/>
    </source>
</evidence>
<feature type="region of interest" description="Disordered" evidence="1">
    <location>
        <begin position="485"/>
        <end position="509"/>
    </location>
</feature>
<feature type="compositionally biased region" description="Basic residues" evidence="1">
    <location>
        <begin position="434"/>
        <end position="443"/>
    </location>
</feature>
<keyword evidence="2" id="KW-1133">Transmembrane helix</keyword>
<feature type="region of interest" description="Disordered" evidence="1">
    <location>
        <begin position="1"/>
        <end position="62"/>
    </location>
</feature>
<feature type="compositionally biased region" description="Polar residues" evidence="1">
    <location>
        <begin position="409"/>
        <end position="418"/>
    </location>
</feature>
<gene>
    <name evidence="3" type="ORF">M5K25_026579</name>
</gene>
<keyword evidence="2" id="KW-0812">Transmembrane</keyword>
<evidence type="ECO:0000256" key="1">
    <source>
        <dbReference type="SAM" id="MobiDB-lite"/>
    </source>
</evidence>
<dbReference type="Proteomes" id="UP001552299">
    <property type="component" value="Unassembled WGS sequence"/>
</dbReference>
<keyword evidence="2" id="KW-0472">Membrane</keyword>
<accession>A0ABD0TXN5</accession>
<proteinExistence type="predicted"/>
<comment type="caution">
    <text evidence="3">The sequence shown here is derived from an EMBL/GenBank/DDBJ whole genome shotgun (WGS) entry which is preliminary data.</text>
</comment>
<feature type="transmembrane region" description="Helical" evidence="2">
    <location>
        <begin position="206"/>
        <end position="230"/>
    </location>
</feature>
<feature type="region of interest" description="Disordered" evidence="1">
    <location>
        <begin position="345"/>
        <end position="380"/>
    </location>
</feature>
<keyword evidence="4" id="KW-1185">Reference proteome</keyword>
<feature type="compositionally biased region" description="Polar residues" evidence="1">
    <location>
        <begin position="42"/>
        <end position="62"/>
    </location>
</feature>
<feature type="region of interest" description="Disordered" evidence="1">
    <location>
        <begin position="409"/>
        <end position="444"/>
    </location>
</feature>
<dbReference type="EMBL" id="JANQDX010000019">
    <property type="protein sequence ID" value="KAL0904462.1"/>
    <property type="molecule type" value="Genomic_DNA"/>
</dbReference>
<dbReference type="PANTHER" id="PTHR45270">
    <property type="entry name" value="OS03G0832900 PROTEIN"/>
    <property type="match status" value="1"/>
</dbReference>
<organism evidence="3 4">
    <name type="scientific">Dendrobium thyrsiflorum</name>
    <name type="common">Pinecone-like raceme dendrobium</name>
    <name type="synonym">Orchid</name>
    <dbReference type="NCBI Taxonomy" id="117978"/>
    <lineage>
        <taxon>Eukaryota</taxon>
        <taxon>Viridiplantae</taxon>
        <taxon>Streptophyta</taxon>
        <taxon>Embryophyta</taxon>
        <taxon>Tracheophyta</taxon>
        <taxon>Spermatophyta</taxon>
        <taxon>Magnoliopsida</taxon>
        <taxon>Liliopsida</taxon>
        <taxon>Asparagales</taxon>
        <taxon>Orchidaceae</taxon>
        <taxon>Epidendroideae</taxon>
        <taxon>Malaxideae</taxon>
        <taxon>Dendrobiinae</taxon>
        <taxon>Dendrobium</taxon>
    </lineage>
</organism>
<protein>
    <submittedName>
        <fullName evidence="3">Uncharacterized protein</fullName>
    </submittedName>
</protein>
<dbReference type="AlphaFoldDB" id="A0ABD0TXN5"/>
<reference evidence="3 4" key="1">
    <citation type="journal article" date="2024" name="Plant Biotechnol. J.">
        <title>Dendrobium thyrsiflorum genome and its molecular insights into genes involved in important horticultural traits.</title>
        <authorList>
            <person name="Chen B."/>
            <person name="Wang J.Y."/>
            <person name="Zheng P.J."/>
            <person name="Li K.L."/>
            <person name="Liang Y.M."/>
            <person name="Chen X.F."/>
            <person name="Zhang C."/>
            <person name="Zhao X."/>
            <person name="He X."/>
            <person name="Zhang G.Q."/>
            <person name="Liu Z.J."/>
            <person name="Xu Q."/>
        </authorList>
    </citation>
    <scope>NUCLEOTIDE SEQUENCE [LARGE SCALE GENOMIC DNA]</scope>
    <source>
        <strain evidence="3">GZMU011</strain>
    </source>
</reference>
<feature type="compositionally biased region" description="Basic and acidic residues" evidence="1">
    <location>
        <begin position="489"/>
        <end position="501"/>
    </location>
</feature>
<feature type="transmembrane region" description="Helical" evidence="2">
    <location>
        <begin position="250"/>
        <end position="277"/>
    </location>
</feature>